<evidence type="ECO:0000313" key="3">
    <source>
        <dbReference type="Proteomes" id="UP000594638"/>
    </source>
</evidence>
<feature type="non-terminal residue" evidence="2">
    <location>
        <position position="365"/>
    </location>
</feature>
<feature type="compositionally biased region" description="Low complexity" evidence="1">
    <location>
        <begin position="36"/>
        <end position="46"/>
    </location>
</feature>
<evidence type="ECO:0000313" key="2">
    <source>
        <dbReference type="EMBL" id="CAA3033178.1"/>
    </source>
</evidence>
<feature type="region of interest" description="Disordered" evidence="1">
    <location>
        <begin position="134"/>
        <end position="173"/>
    </location>
</feature>
<dbReference type="AlphaFoldDB" id="A0A8S0VNU1"/>
<feature type="compositionally biased region" description="Polar residues" evidence="1">
    <location>
        <begin position="134"/>
        <end position="144"/>
    </location>
</feature>
<dbReference type="Proteomes" id="UP000594638">
    <property type="component" value="Unassembled WGS sequence"/>
</dbReference>
<organism evidence="2 3">
    <name type="scientific">Olea europaea subsp. europaea</name>
    <dbReference type="NCBI Taxonomy" id="158383"/>
    <lineage>
        <taxon>Eukaryota</taxon>
        <taxon>Viridiplantae</taxon>
        <taxon>Streptophyta</taxon>
        <taxon>Embryophyta</taxon>
        <taxon>Tracheophyta</taxon>
        <taxon>Spermatophyta</taxon>
        <taxon>Magnoliopsida</taxon>
        <taxon>eudicotyledons</taxon>
        <taxon>Gunneridae</taxon>
        <taxon>Pentapetalae</taxon>
        <taxon>asterids</taxon>
        <taxon>lamiids</taxon>
        <taxon>Lamiales</taxon>
        <taxon>Oleaceae</taxon>
        <taxon>Oleeae</taxon>
        <taxon>Olea</taxon>
    </lineage>
</organism>
<feature type="region of interest" description="Disordered" evidence="1">
    <location>
        <begin position="24"/>
        <end position="46"/>
    </location>
</feature>
<name>A0A8S0VNU1_OLEEU</name>
<reference evidence="2 3" key="1">
    <citation type="submission" date="2019-12" db="EMBL/GenBank/DDBJ databases">
        <authorList>
            <person name="Alioto T."/>
            <person name="Alioto T."/>
            <person name="Gomez Garrido J."/>
        </authorList>
    </citation>
    <scope>NUCLEOTIDE SEQUENCE [LARGE SCALE GENOMIC DNA]</scope>
</reference>
<feature type="region of interest" description="Disordered" evidence="1">
    <location>
        <begin position="328"/>
        <end position="365"/>
    </location>
</feature>
<feature type="compositionally biased region" description="Polar residues" evidence="1">
    <location>
        <begin position="349"/>
        <end position="365"/>
    </location>
</feature>
<comment type="caution">
    <text evidence="2">The sequence shown here is derived from an EMBL/GenBank/DDBJ whole genome shotgun (WGS) entry which is preliminary data.</text>
</comment>
<dbReference type="Gramene" id="OE9A119890T1">
    <property type="protein sequence ID" value="OE9A119890C1"/>
    <property type="gene ID" value="OE9A119890"/>
</dbReference>
<keyword evidence="3" id="KW-1185">Reference proteome</keyword>
<gene>
    <name evidence="2" type="ORF">OLEA9_A119890</name>
</gene>
<dbReference type="EMBL" id="CACTIH010009940">
    <property type="protein sequence ID" value="CAA3033178.1"/>
    <property type="molecule type" value="Genomic_DNA"/>
</dbReference>
<accession>A0A8S0VNU1</accession>
<sequence length="365" mass="40399">MDRDLHTPPAPEEVDESALAVVARTATNSPSEVKSPDPTASPSTAAAVTTTATITLPPVRRYFLIATTPTNGSTVRTIVPGTNTAQGFIQSNTREPAGSSPHAQVINMPQIIQQNPPQPAKRPAPISTVRTATLTQPGGRNQQPWRKVQQKQKQQAPRPDPEPEPDLGSTPANSTIQSKVLEACKRRDNPNANFTTSERTFILMALAVARDRLRRKPNWEHPREGFTMELCDKVRKILCEPSYRGTVRTSLDTNGQERKSPSDNVIRDIWTSFIKNGTPARSSNGGRKRNEDVRTKIWDILREAGDHQYSARELADLTGASRALANRARNEFEQQKRKRKIKTATTTTGNTAQYEPGRQQNSMAQ</sequence>
<evidence type="ECO:0000256" key="1">
    <source>
        <dbReference type="SAM" id="MobiDB-lite"/>
    </source>
</evidence>
<protein>
    <submittedName>
        <fullName evidence="2">Uncharacterized protein</fullName>
    </submittedName>
</protein>
<proteinExistence type="predicted"/>